<name>A0A0C9N3G4_9FUNG</name>
<evidence type="ECO:0000256" key="2">
    <source>
        <dbReference type="SAM" id="MobiDB-lite"/>
    </source>
</evidence>
<feature type="region of interest" description="Disordered" evidence="2">
    <location>
        <begin position="194"/>
        <end position="259"/>
    </location>
</feature>
<organism evidence="3">
    <name type="scientific">Mucor ambiguus</name>
    <dbReference type="NCBI Taxonomy" id="91626"/>
    <lineage>
        <taxon>Eukaryota</taxon>
        <taxon>Fungi</taxon>
        <taxon>Fungi incertae sedis</taxon>
        <taxon>Mucoromycota</taxon>
        <taxon>Mucoromycotina</taxon>
        <taxon>Mucoromycetes</taxon>
        <taxon>Mucorales</taxon>
        <taxon>Mucorineae</taxon>
        <taxon>Mucoraceae</taxon>
        <taxon>Mucor</taxon>
    </lineage>
</organism>
<keyword evidence="4" id="KW-1185">Reference proteome</keyword>
<dbReference type="AlphaFoldDB" id="A0A0C9N3G4"/>
<feature type="coiled-coil region" evidence="1">
    <location>
        <begin position="5"/>
        <end position="32"/>
    </location>
</feature>
<feature type="compositionally biased region" description="Acidic residues" evidence="2">
    <location>
        <begin position="202"/>
        <end position="214"/>
    </location>
</feature>
<dbReference type="OrthoDB" id="2280493at2759"/>
<keyword evidence="1" id="KW-0175">Coiled coil</keyword>
<evidence type="ECO:0000313" key="3">
    <source>
        <dbReference type="EMBL" id="GAN10587.1"/>
    </source>
</evidence>
<dbReference type="Proteomes" id="UP000053815">
    <property type="component" value="Unassembled WGS sequence"/>
</dbReference>
<feature type="compositionally biased region" description="Polar residues" evidence="2">
    <location>
        <begin position="236"/>
        <end position="259"/>
    </location>
</feature>
<proteinExistence type="predicted"/>
<evidence type="ECO:0000313" key="4">
    <source>
        <dbReference type="Proteomes" id="UP000053815"/>
    </source>
</evidence>
<gene>
    <name evidence="3" type="ORF">MAM1_0372c10131</name>
</gene>
<protein>
    <submittedName>
        <fullName evidence="3">Uncharacterized protein</fullName>
    </submittedName>
</protein>
<dbReference type="EMBL" id="DF836661">
    <property type="protein sequence ID" value="GAN10587.1"/>
    <property type="molecule type" value="Genomic_DNA"/>
</dbReference>
<evidence type="ECO:0000256" key="1">
    <source>
        <dbReference type="SAM" id="Coils"/>
    </source>
</evidence>
<accession>A0A0C9N3G4</accession>
<sequence>MDKTLIDYDKNLEELERQREKLEIVMQMMGQEWEESGAGIGWLGQLDLPETSAQDPALPIPVITSTATTTTTISTLDTTTTITSDKLDSITTVAESGTVAMETASGTIAMETASNETLSIVSHPPLFSNILTQATGPSPEYLQSLLNVNEALLAQSLANNGDDHTSMTNAYQPSTPMLTPIEEHREMLLDTKLNSPMTTPQQDDDDDTPLEEDVNNTPRDYLGAVNPDSEMILSPLATNSKPLQVPATPSSTKKSIFYQ</sequence>
<dbReference type="STRING" id="91626.A0A0C9N3G4"/>
<reference evidence="3" key="1">
    <citation type="submission" date="2014-09" db="EMBL/GenBank/DDBJ databases">
        <title>Draft genome sequence of an oleaginous Mucoromycotina fungus Mucor ambiguus NBRC6742.</title>
        <authorList>
            <person name="Takeda I."/>
            <person name="Yamane N."/>
            <person name="Morita T."/>
            <person name="Tamano K."/>
            <person name="Machida M."/>
            <person name="Baker S."/>
            <person name="Koike H."/>
        </authorList>
    </citation>
    <scope>NUCLEOTIDE SEQUENCE</scope>
    <source>
        <strain evidence="3">NBRC 6742</strain>
    </source>
</reference>